<accession>A0A2S6GQ28</accession>
<dbReference type="AlphaFoldDB" id="A0A2S6GQ28"/>
<evidence type="ECO:0000259" key="2">
    <source>
        <dbReference type="Pfam" id="PF02036"/>
    </source>
</evidence>
<dbReference type="SUPFAM" id="SSF52540">
    <property type="entry name" value="P-loop containing nucleoside triphosphate hydrolases"/>
    <property type="match status" value="1"/>
</dbReference>
<organism evidence="3 4">
    <name type="scientific">Methylobacter tundripaludum</name>
    <dbReference type="NCBI Taxonomy" id="173365"/>
    <lineage>
        <taxon>Bacteria</taxon>
        <taxon>Pseudomonadati</taxon>
        <taxon>Pseudomonadota</taxon>
        <taxon>Gammaproteobacteria</taxon>
        <taxon>Methylococcales</taxon>
        <taxon>Methylococcaceae</taxon>
        <taxon>Methylobacter</taxon>
    </lineage>
</organism>
<gene>
    <name evidence="3" type="ORF">B0F88_11481</name>
</gene>
<keyword evidence="4" id="KW-1185">Reference proteome</keyword>
<comment type="caution">
    <text evidence="3">The sequence shown here is derived from an EMBL/GenBank/DDBJ whole genome shotgun (WGS) entry which is preliminary data.</text>
</comment>
<dbReference type="RefSeq" id="WP_104424881.1">
    <property type="nucleotide sequence ID" value="NZ_PTIY01000014.1"/>
</dbReference>
<feature type="domain" description="SCP2" evidence="2">
    <location>
        <begin position="305"/>
        <end position="401"/>
    </location>
</feature>
<dbReference type="Pfam" id="PF02036">
    <property type="entry name" value="SCP2"/>
    <property type="match status" value="1"/>
</dbReference>
<dbReference type="InterPro" id="IPR027417">
    <property type="entry name" value="P-loop_NTPase"/>
</dbReference>
<evidence type="ECO:0000313" key="4">
    <source>
        <dbReference type="Proteomes" id="UP000238071"/>
    </source>
</evidence>
<dbReference type="Gene3D" id="3.40.50.300">
    <property type="entry name" value="P-loop containing nucleotide triphosphate hydrolases"/>
    <property type="match status" value="1"/>
</dbReference>
<proteinExistence type="predicted"/>
<dbReference type="InterPro" id="IPR003033">
    <property type="entry name" value="SCP2_sterol-bd_dom"/>
</dbReference>
<protein>
    <submittedName>
        <fullName evidence="3">SCP-2 sterol transfer family protein</fullName>
    </submittedName>
</protein>
<dbReference type="OrthoDB" id="9815894at2"/>
<dbReference type="Gene3D" id="3.30.1050.10">
    <property type="entry name" value="SCP2 sterol-binding domain"/>
    <property type="match status" value="1"/>
</dbReference>
<evidence type="ECO:0000256" key="1">
    <source>
        <dbReference type="ARBA" id="ARBA00022679"/>
    </source>
</evidence>
<dbReference type="InterPro" id="IPR026634">
    <property type="entry name" value="TPST-like"/>
</dbReference>
<reference evidence="3 4" key="1">
    <citation type="submission" date="2018-02" db="EMBL/GenBank/DDBJ databases">
        <title>Subsurface microbial communities from deep shales in Ohio and West Virginia, USA.</title>
        <authorList>
            <person name="Wrighton K."/>
        </authorList>
    </citation>
    <scope>NUCLEOTIDE SEQUENCE [LARGE SCALE GENOMIC DNA]</scope>
    <source>
        <strain evidence="3 4">OWC-G53F</strain>
    </source>
</reference>
<dbReference type="PANTHER" id="PTHR12788">
    <property type="entry name" value="PROTEIN-TYROSINE SULFOTRANSFERASE 2"/>
    <property type="match status" value="1"/>
</dbReference>
<dbReference type="GO" id="GO:0008476">
    <property type="term" value="F:protein-tyrosine sulfotransferase activity"/>
    <property type="evidence" value="ECO:0007669"/>
    <property type="project" value="InterPro"/>
</dbReference>
<dbReference type="Pfam" id="PF13469">
    <property type="entry name" value="Sulfotransfer_3"/>
    <property type="match status" value="1"/>
</dbReference>
<evidence type="ECO:0000313" key="3">
    <source>
        <dbReference type="EMBL" id="PPK67334.1"/>
    </source>
</evidence>
<dbReference type="InterPro" id="IPR036527">
    <property type="entry name" value="SCP2_sterol-bd_dom_sf"/>
</dbReference>
<sequence>MANTNDQHVELIKQPIFILSCVRSGSTMLRCIVDTHPNLCSPGHLSLGPLCAGLYTTAYYSLGELPDMETEEQRDQLAIKETRRVVTDLLGRYAQGKGKKNWCEKSTINIDYLRILTKIFPQAKYICLYRNCLDVAYSCIKLNPLGYMSELASYVQNRPTNFVGAMIDNWLEKNSKLMAFEQAHANQCIRINYESLVLQPEQVLAKLFDFLGEPWDERLIDSIFQVPHDQGDGDLKVWFSGKINKDSIGNGTAIPVTAIPNELMAEINAFHQQLGYPTIEALYAEQQSNDEQTIQDIDLDDFFQNRFLRNATTRMDKFRLLRGACKFVITGLKGGVWIIESNSDGLTLKKDDKSSDCTIATTYKVFCELIEGRKNAVNAYELGEITGDGNINLALEFGRLLFGGDFNHTVLQLSSHGSREML</sequence>
<dbReference type="EMBL" id="PTIY01000014">
    <property type="protein sequence ID" value="PPK67334.1"/>
    <property type="molecule type" value="Genomic_DNA"/>
</dbReference>
<dbReference type="Proteomes" id="UP000238071">
    <property type="component" value="Unassembled WGS sequence"/>
</dbReference>
<keyword evidence="1" id="KW-0808">Transferase</keyword>
<name>A0A2S6GQ28_9GAMM</name>
<dbReference type="SUPFAM" id="SSF55718">
    <property type="entry name" value="SCP-like"/>
    <property type="match status" value="1"/>
</dbReference>
<dbReference type="PANTHER" id="PTHR12788:SF10">
    <property type="entry name" value="PROTEIN-TYROSINE SULFOTRANSFERASE"/>
    <property type="match status" value="1"/>
</dbReference>